<dbReference type="AlphaFoldDB" id="A0A4P9Y473"/>
<sequence>LDLDGLLTYLKPYIPNLTGPLNVSQFSLGQSNPTFLLLSATGEKYVVRKKPPGSLLSATAHAVEREYRIIHALGQHTKVPVPKVYHLCEDTSILGTPFYVMEFLKGRIFSDVSLPSLPHQERFALWYEAVSVLALLHQVSPRDVGLESYGPPANYYARQKRSLSKVSDAQARVVDKSTGAPVGPLPRLDDLMAWYDKNAAQDQCTIVHGDYKIDNLVFHPTEPRLIGILDWELSTLGHPLSDLANLLQPFSSPSGLLPSLPTSLRDLHPLPVPEEADLQRHYCHLTRRRWPIKDWEFEKSFAFFRLAVISQGIAAR</sequence>
<dbReference type="SUPFAM" id="SSF56112">
    <property type="entry name" value="Protein kinase-like (PK-like)"/>
    <property type="match status" value="1"/>
</dbReference>
<dbReference type="CDD" id="cd05154">
    <property type="entry name" value="ACAD10_11_N-like"/>
    <property type="match status" value="1"/>
</dbReference>
<dbReference type="Gene3D" id="3.30.200.20">
    <property type="entry name" value="Phosphorylase Kinase, domain 1"/>
    <property type="match status" value="1"/>
</dbReference>
<dbReference type="PANTHER" id="PTHR47829:SF1">
    <property type="entry name" value="HAD FAMILY PHOSPHATASE"/>
    <property type="match status" value="1"/>
</dbReference>
<evidence type="ECO:0000259" key="1">
    <source>
        <dbReference type="Pfam" id="PF01636"/>
    </source>
</evidence>
<dbReference type="Pfam" id="PF01636">
    <property type="entry name" value="APH"/>
    <property type="match status" value="1"/>
</dbReference>
<feature type="domain" description="Aminoglycoside phosphotransferase" evidence="1">
    <location>
        <begin position="23"/>
        <end position="254"/>
    </location>
</feature>
<dbReference type="InterPro" id="IPR011009">
    <property type="entry name" value="Kinase-like_dom_sf"/>
</dbReference>
<dbReference type="InterPro" id="IPR041726">
    <property type="entry name" value="ACAD10_11_N"/>
</dbReference>
<dbReference type="PANTHER" id="PTHR47829">
    <property type="entry name" value="HYDROLASE, PUTATIVE (AFU_ORTHOLOGUE AFUA_1G12880)-RELATED"/>
    <property type="match status" value="1"/>
</dbReference>
<dbReference type="EMBL" id="KZ988260">
    <property type="protein sequence ID" value="RKP12630.1"/>
    <property type="molecule type" value="Genomic_DNA"/>
</dbReference>
<dbReference type="GO" id="GO:0016301">
    <property type="term" value="F:kinase activity"/>
    <property type="evidence" value="ECO:0007669"/>
    <property type="project" value="UniProtKB-KW"/>
</dbReference>
<reference evidence="3" key="1">
    <citation type="journal article" date="2018" name="Nat. Microbiol.">
        <title>Leveraging single-cell genomics to expand the fungal tree of life.</title>
        <authorList>
            <person name="Ahrendt S.R."/>
            <person name="Quandt C.A."/>
            <person name="Ciobanu D."/>
            <person name="Clum A."/>
            <person name="Salamov A."/>
            <person name="Andreopoulos B."/>
            <person name="Cheng J.F."/>
            <person name="Woyke T."/>
            <person name="Pelin A."/>
            <person name="Henrissat B."/>
            <person name="Reynolds N.K."/>
            <person name="Benny G.L."/>
            <person name="Smith M.E."/>
            <person name="James T.Y."/>
            <person name="Grigoriev I.V."/>
        </authorList>
    </citation>
    <scope>NUCLEOTIDE SEQUENCE [LARGE SCALE GENOMIC DNA]</scope>
</reference>
<dbReference type="OrthoDB" id="191037at2759"/>
<evidence type="ECO:0000313" key="2">
    <source>
        <dbReference type="EMBL" id="RKP12630.1"/>
    </source>
</evidence>
<keyword evidence="2" id="KW-0808">Transferase</keyword>
<gene>
    <name evidence="2" type="ORF">BJ684DRAFT_266</name>
</gene>
<name>A0A4P9Y473_9FUNG</name>
<feature type="non-terminal residue" evidence="2">
    <location>
        <position position="316"/>
    </location>
</feature>
<dbReference type="InterPro" id="IPR052898">
    <property type="entry name" value="ACAD10-like"/>
</dbReference>
<accession>A0A4P9Y473</accession>
<feature type="non-terminal residue" evidence="2">
    <location>
        <position position="1"/>
    </location>
</feature>
<evidence type="ECO:0000313" key="3">
    <source>
        <dbReference type="Proteomes" id="UP000267251"/>
    </source>
</evidence>
<dbReference type="Proteomes" id="UP000267251">
    <property type="component" value="Unassembled WGS sequence"/>
</dbReference>
<protein>
    <submittedName>
        <fullName evidence="2">Kinase-like domain-containing protein</fullName>
    </submittedName>
</protein>
<keyword evidence="3" id="KW-1185">Reference proteome</keyword>
<keyword evidence="2" id="KW-0418">Kinase</keyword>
<organism evidence="2 3">
    <name type="scientific">Piptocephalis cylindrospora</name>
    <dbReference type="NCBI Taxonomy" id="1907219"/>
    <lineage>
        <taxon>Eukaryota</taxon>
        <taxon>Fungi</taxon>
        <taxon>Fungi incertae sedis</taxon>
        <taxon>Zoopagomycota</taxon>
        <taxon>Zoopagomycotina</taxon>
        <taxon>Zoopagomycetes</taxon>
        <taxon>Zoopagales</taxon>
        <taxon>Piptocephalidaceae</taxon>
        <taxon>Piptocephalis</taxon>
    </lineage>
</organism>
<dbReference type="Gene3D" id="3.90.1200.10">
    <property type="match status" value="1"/>
</dbReference>
<proteinExistence type="predicted"/>
<dbReference type="InterPro" id="IPR002575">
    <property type="entry name" value="Aminoglycoside_PTrfase"/>
</dbReference>